<dbReference type="PANTHER" id="PTHR22715">
    <property type="entry name" value="TRANSFORMING GROWTH FACTOR BETA REGULATED GENE 1"/>
    <property type="match status" value="1"/>
</dbReference>
<keyword evidence="6" id="KW-1185">Reference proteome</keyword>
<protein>
    <submittedName>
        <fullName evidence="5">Uncharacterized protein</fullName>
    </submittedName>
</protein>
<dbReference type="Pfam" id="PF05965">
    <property type="entry name" value="FYRC"/>
    <property type="match status" value="1"/>
</dbReference>
<comment type="caution">
    <text evidence="5">The sequence shown here is derived from an EMBL/GenBank/DDBJ whole genome shotgun (WGS) entry which is preliminary data.</text>
</comment>
<dbReference type="InterPro" id="IPR040092">
    <property type="entry name" value="TBRG1"/>
</dbReference>
<dbReference type="Gene3D" id="1.10.10.60">
    <property type="entry name" value="Homeodomain-like"/>
    <property type="match status" value="1"/>
</dbReference>
<dbReference type="Pfam" id="PF05964">
    <property type="entry name" value="FYRN"/>
    <property type="match status" value="1"/>
</dbReference>
<keyword evidence="3" id="KW-0175">Coiled coil</keyword>
<dbReference type="InterPro" id="IPR027417">
    <property type="entry name" value="P-loop_NTPase"/>
</dbReference>
<dbReference type="SMART" id="SM00541">
    <property type="entry name" value="FYRN"/>
    <property type="match status" value="1"/>
</dbReference>
<sequence>MSESDENEGKCPYQKIVKFDGKSSKFLVKLCGKKGEQILLTEEEICKYPEGKNLLARFSRQKNDGNDLRSYDASSDKIDLILMQNEDKYLVLKNSYEFDDITWETEVDRKQLNLFQKREQYEFPNKNDDVFAPPKSKLSVDYLNYKSLAPSELITLKKLIYCYNSRKDFLIKENMGIDTMNACITFLRILQTEGNEHGPYLIVSDKKWYDKLLERSEMLTIYYGGNDDSIEKINELYFQDDNQTPHFHCLVVSPQNFKHYIQYISKIHYRVAIFHSYKAQLIYKKYQSLKVAMSACINVLDPSQSSKQIDVLSSVIISCKKELNSDELRRTQDINNKIQPSLQRKQRHGDSQFISPPIISIDSPLSEIQKKLCRSVLTEYAQKPRTAIEKVLRICSHAYLCFNGEYDLGSPSLIESSTKLKILNRILDRHKNQDSTTLIISQYQQMINYIIDLLDEKQLSYVQLSSDAESSPDTPPIYLYNPKYKKAMPPIQYINCVVIFDGGTAVWNDMLQEHRTNRTPLFNVTNVYHLECRGCCERDLLALSELSTLIKSKADAVLHTVAIHAFSDFMIPSVDNLISSGIPDDKAEPAPPIAQYIYQCDYTPILNGEIIHGQPPEEIPTHSEENSNANQGQNDYSEEGNDNENNVDESGDYSYVWSIHERNLLTRGLFSIGLNRLEALQKVVGLYLPKAEIDKMIPPILAYLLKASNGYNIIRGYVKEINEKHPIKSITEIPTFNDEYYLGVLHEKASALLRRLENLYHLNNLLGGDGRETDVKEDQVPFFRFGGGNLTEWWSEKHDKALAYITWRFGYGCFDHYEEYAETNEFCRLFVNLPEFIEYKRFADRSQKLCEVAKRMSVTDQKVIETLSKRPSKSQLPTEVQAKIIHYLLKYGIFEDESGGRDYDFFAGQIQYQGLDGKELANYVEDLLKLCNNPTNENGIPTSMAQRVLSRVEAMSQLRKLLRNKEQFLKKIVDAKHRRNLGRKWTPEIERSYFEKVEKRGFGDLQSIFKDPELIDVFDAPPSVLLTEDDVVKRINDIYKNADKSPSLSSQRRNQNSPNSNFSPSTGSSRKSSSSSSTKKKSSKPPSQSSNKKLIVNRLKELKKGVNFPFQVTQVSQILDLGHIITDRPGFHNERYIFPAGYKATRQFADLKNPSERITWISEIVDSGGETPKFRIYPEGRPDEYMEGETPSSPWVTALKTLSSIRGEKGKANTISGPEAYLLSHPTTIYLIQHMPGASECSNYIMKPIMGEDNDDNDDE</sequence>
<dbReference type="PROSITE" id="PS51542">
    <property type="entry name" value="FYRN"/>
    <property type="match status" value="1"/>
</dbReference>
<feature type="coiled-coil region" evidence="3">
    <location>
        <begin position="951"/>
        <end position="978"/>
    </location>
</feature>
<evidence type="ECO:0000256" key="4">
    <source>
        <dbReference type="SAM" id="MobiDB-lite"/>
    </source>
</evidence>
<dbReference type="PROSITE" id="PS51543">
    <property type="entry name" value="FYRC"/>
    <property type="match status" value="1"/>
</dbReference>
<organism evidence="5 6">
    <name type="scientific">Tritrichomonas musculus</name>
    <dbReference type="NCBI Taxonomy" id="1915356"/>
    <lineage>
        <taxon>Eukaryota</taxon>
        <taxon>Metamonada</taxon>
        <taxon>Parabasalia</taxon>
        <taxon>Tritrichomonadida</taxon>
        <taxon>Tritrichomonadidae</taxon>
        <taxon>Tritrichomonas</taxon>
    </lineage>
</organism>
<feature type="compositionally biased region" description="Polar residues" evidence="4">
    <location>
        <begin position="626"/>
        <end position="635"/>
    </location>
</feature>
<name>A0ABR2JK50_9EUKA</name>
<feature type="region of interest" description="Disordered" evidence="4">
    <location>
        <begin position="1042"/>
        <end position="1093"/>
    </location>
</feature>
<keyword evidence="2" id="KW-0539">Nucleus</keyword>
<evidence type="ECO:0000256" key="3">
    <source>
        <dbReference type="SAM" id="Coils"/>
    </source>
</evidence>
<reference evidence="5 6" key="1">
    <citation type="submission" date="2024-04" db="EMBL/GenBank/DDBJ databases">
        <title>Tritrichomonas musculus Genome.</title>
        <authorList>
            <person name="Alves-Ferreira E."/>
            <person name="Grigg M."/>
            <person name="Lorenzi H."/>
            <person name="Galac M."/>
        </authorList>
    </citation>
    <scope>NUCLEOTIDE SEQUENCE [LARGE SCALE GENOMIC DNA]</scope>
    <source>
        <strain evidence="5 6">EAF2021</strain>
    </source>
</reference>
<proteinExistence type="predicted"/>
<feature type="region of interest" description="Disordered" evidence="4">
    <location>
        <begin position="611"/>
        <end position="647"/>
    </location>
</feature>
<gene>
    <name evidence="5" type="ORF">M9Y10_005035</name>
</gene>
<dbReference type="InterPro" id="IPR038718">
    <property type="entry name" value="SNF2-like_sf"/>
</dbReference>
<feature type="compositionally biased region" description="Low complexity" evidence="4">
    <location>
        <begin position="1084"/>
        <end position="1093"/>
    </location>
</feature>
<dbReference type="InterPro" id="IPR003889">
    <property type="entry name" value="FYrich_C"/>
</dbReference>
<evidence type="ECO:0000256" key="1">
    <source>
        <dbReference type="ARBA" id="ARBA00004123"/>
    </source>
</evidence>
<evidence type="ECO:0000313" key="5">
    <source>
        <dbReference type="EMBL" id="KAK8878270.1"/>
    </source>
</evidence>
<dbReference type="EMBL" id="JAPFFF010000011">
    <property type="protein sequence ID" value="KAK8878270.1"/>
    <property type="molecule type" value="Genomic_DNA"/>
</dbReference>
<dbReference type="Gene3D" id="3.30.160.360">
    <property type="match status" value="1"/>
</dbReference>
<evidence type="ECO:0000256" key="2">
    <source>
        <dbReference type="ARBA" id="ARBA00023242"/>
    </source>
</evidence>
<dbReference type="PANTHER" id="PTHR22715:SF0">
    <property type="entry name" value="TRANSFORMING GROWTH FACTOR BETA REGULATOR 1"/>
    <property type="match status" value="1"/>
</dbReference>
<dbReference type="Proteomes" id="UP001470230">
    <property type="component" value="Unassembled WGS sequence"/>
</dbReference>
<dbReference type="Gene3D" id="3.40.50.300">
    <property type="entry name" value="P-loop containing nucleotide triphosphate hydrolases"/>
    <property type="match status" value="1"/>
</dbReference>
<dbReference type="InterPro" id="IPR003888">
    <property type="entry name" value="FYrich_N"/>
</dbReference>
<dbReference type="Gene3D" id="3.40.50.10810">
    <property type="entry name" value="Tandem AAA-ATPase domain"/>
    <property type="match status" value="1"/>
</dbReference>
<evidence type="ECO:0000313" key="6">
    <source>
        <dbReference type="Proteomes" id="UP001470230"/>
    </source>
</evidence>
<comment type="subcellular location">
    <subcellularLocation>
        <location evidence="1">Nucleus</location>
    </subcellularLocation>
</comment>
<feature type="compositionally biased region" description="Low complexity" evidence="4">
    <location>
        <begin position="1045"/>
        <end position="1077"/>
    </location>
</feature>
<accession>A0ABR2JK50</accession>
<feature type="compositionally biased region" description="Acidic residues" evidence="4">
    <location>
        <begin position="636"/>
        <end position="647"/>
    </location>
</feature>